<proteinExistence type="predicted"/>
<feature type="region of interest" description="Disordered" evidence="1">
    <location>
        <begin position="1"/>
        <end position="20"/>
    </location>
</feature>
<organism evidence="2 3">
    <name type="scientific">Decorospora gaudefroyi</name>
    <dbReference type="NCBI Taxonomy" id="184978"/>
    <lineage>
        <taxon>Eukaryota</taxon>
        <taxon>Fungi</taxon>
        <taxon>Dikarya</taxon>
        <taxon>Ascomycota</taxon>
        <taxon>Pezizomycotina</taxon>
        <taxon>Dothideomycetes</taxon>
        <taxon>Pleosporomycetidae</taxon>
        <taxon>Pleosporales</taxon>
        <taxon>Pleosporineae</taxon>
        <taxon>Pleosporaceae</taxon>
        <taxon>Decorospora</taxon>
    </lineage>
</organism>
<evidence type="ECO:0000313" key="3">
    <source>
        <dbReference type="Proteomes" id="UP000800040"/>
    </source>
</evidence>
<dbReference type="Proteomes" id="UP000800040">
    <property type="component" value="Unassembled WGS sequence"/>
</dbReference>
<gene>
    <name evidence="2" type="ORF">BDW02DRAFT_596142</name>
</gene>
<dbReference type="EMBL" id="ML975269">
    <property type="protein sequence ID" value="KAF1836808.1"/>
    <property type="molecule type" value="Genomic_DNA"/>
</dbReference>
<dbReference type="AlphaFoldDB" id="A0A6A5KI52"/>
<sequence length="191" mass="21132">MSSSTPNPDPARKATPKSLVDNDTCRIEARIEGGATTVEIASEAYRICRINSYLRRELQNAHSELRSTKKQNAVREDALNKMRRELTATRALLEQAWRLLRSQNVTIPEEMEPVYQVLLLRKPLANEVDGENGENGDADAAALEHADFINYGSSSRPLPRADPLVAENVAAGVKRKADTNPFAAPKVPKLE</sequence>
<evidence type="ECO:0000256" key="1">
    <source>
        <dbReference type="SAM" id="MobiDB-lite"/>
    </source>
</evidence>
<evidence type="ECO:0000313" key="2">
    <source>
        <dbReference type="EMBL" id="KAF1836808.1"/>
    </source>
</evidence>
<protein>
    <submittedName>
        <fullName evidence="2">Uncharacterized protein</fullName>
    </submittedName>
</protein>
<keyword evidence="3" id="KW-1185">Reference proteome</keyword>
<accession>A0A6A5KI52</accession>
<name>A0A6A5KI52_9PLEO</name>
<dbReference type="OrthoDB" id="3691136at2759"/>
<reference evidence="2" key="1">
    <citation type="submission" date="2020-01" db="EMBL/GenBank/DDBJ databases">
        <authorList>
            <consortium name="DOE Joint Genome Institute"/>
            <person name="Haridas S."/>
            <person name="Albert R."/>
            <person name="Binder M."/>
            <person name="Bloem J."/>
            <person name="Labutti K."/>
            <person name="Salamov A."/>
            <person name="Andreopoulos B."/>
            <person name="Baker S.E."/>
            <person name="Barry K."/>
            <person name="Bills G."/>
            <person name="Bluhm B.H."/>
            <person name="Cannon C."/>
            <person name="Castanera R."/>
            <person name="Culley D.E."/>
            <person name="Daum C."/>
            <person name="Ezra D."/>
            <person name="Gonzalez J.B."/>
            <person name="Henrissat B."/>
            <person name="Kuo A."/>
            <person name="Liang C."/>
            <person name="Lipzen A."/>
            <person name="Lutzoni F."/>
            <person name="Magnuson J."/>
            <person name="Mondo S."/>
            <person name="Nolan M."/>
            <person name="Ohm R."/>
            <person name="Pangilinan J."/>
            <person name="Park H.-J."/>
            <person name="Ramirez L."/>
            <person name="Alfaro M."/>
            <person name="Sun H."/>
            <person name="Tritt A."/>
            <person name="Yoshinaga Y."/>
            <person name="Zwiers L.-H."/>
            <person name="Turgeon B.G."/>
            <person name="Goodwin S.B."/>
            <person name="Spatafora J.W."/>
            <person name="Crous P.W."/>
            <person name="Grigoriev I.V."/>
        </authorList>
    </citation>
    <scope>NUCLEOTIDE SEQUENCE</scope>
    <source>
        <strain evidence="2">P77</strain>
    </source>
</reference>